<dbReference type="SUPFAM" id="SSF56300">
    <property type="entry name" value="Metallo-dependent phosphatases"/>
    <property type="match status" value="1"/>
</dbReference>
<dbReference type="InterPro" id="IPR029052">
    <property type="entry name" value="Metallo-depent_PP-like"/>
</dbReference>
<evidence type="ECO:0000313" key="3">
    <source>
        <dbReference type="Proteomes" id="UP000199574"/>
    </source>
</evidence>
<dbReference type="EMBL" id="LT629754">
    <property type="protein sequence ID" value="SDT47701.1"/>
    <property type="molecule type" value="Genomic_DNA"/>
</dbReference>
<evidence type="ECO:0000313" key="2">
    <source>
        <dbReference type="EMBL" id="SDT47701.1"/>
    </source>
</evidence>
<organism evidence="1 3">
    <name type="scientific">Maribacter dokdonensis</name>
    <dbReference type="NCBI Taxonomy" id="320912"/>
    <lineage>
        <taxon>Bacteria</taxon>
        <taxon>Pseudomonadati</taxon>
        <taxon>Bacteroidota</taxon>
        <taxon>Flavobacteriia</taxon>
        <taxon>Flavobacteriales</taxon>
        <taxon>Flavobacteriaceae</taxon>
        <taxon>Maribacter</taxon>
    </lineage>
</organism>
<reference evidence="1 3" key="1">
    <citation type="submission" date="2016-10" db="EMBL/GenBank/DDBJ databases">
        <authorList>
            <person name="Varghese N."/>
            <person name="Submissions S."/>
        </authorList>
    </citation>
    <scope>NUCLEOTIDE SEQUENCE [LARGE SCALE GENOMIC DNA]</scope>
    <source>
        <strain evidence="1 3">MAR_2009_60</strain>
    </source>
</reference>
<dbReference type="Proteomes" id="UP000199574">
    <property type="component" value="Chromosome I"/>
</dbReference>
<protein>
    <submittedName>
        <fullName evidence="1">Uncharacterized protein</fullName>
    </submittedName>
</protein>
<name>A0ABY0TY44_9FLAO</name>
<keyword evidence="3" id="KW-1185">Reference proteome</keyword>
<evidence type="ECO:0000313" key="1">
    <source>
        <dbReference type="EMBL" id="SDR74603.1"/>
    </source>
</evidence>
<dbReference type="EMBL" id="LT629754">
    <property type="protein sequence ID" value="SDR74603.1"/>
    <property type="molecule type" value="Genomic_DNA"/>
</dbReference>
<dbReference type="RefSeq" id="WP_091601589.1">
    <property type="nucleotide sequence ID" value="NZ_LT629754.1"/>
</dbReference>
<accession>A0ABY0TY44</accession>
<gene>
    <name evidence="1" type="ORF">SAMN05192545_0022</name>
    <name evidence="2" type="ORF">SAMN05192545_3945</name>
</gene>
<proteinExistence type="predicted"/>
<sequence>MGKMKRLSETEATALGFAVKKDKDGREKALYYLNDEKLSILENTSESKTVPNNYEEKPFFMSAWCSKKGRILTEKEYCIKYGMDPDAVQSSKFLPFHYSGVPTYNIVFKPVIKGAFMDIEKVREVVAERISKAVRPITPRIKGQRTGVVKMADLHLGAEIEKLLRTSDFNIEILRAMLHRAARIINRFKYDLVHIHLLGDLIESFTGLNHKNSWKGLNKNLIGAEAVIVAVEVLENDFLNRIENLGSVKIIAGNHDRVTSDAKEDTQGDAAKLISWGLNLRGFDTEFDPKVLTHVVDGIAHILAHGHLSMTKDTKSMCWDYGKQGLFNLLCMGHLHSVIKLLSENQKKKFKITKDDAIDSRSMYCSSFFTGNDFSESIGYTSTGGFHIVEDNGFGRPNIYDFAF</sequence>
<dbReference type="Gene3D" id="3.60.21.10">
    <property type="match status" value="1"/>
</dbReference>
<dbReference type="GeneID" id="90593143"/>